<dbReference type="Gene3D" id="1.10.390.10">
    <property type="entry name" value="Neutral Protease Domain 2"/>
    <property type="match status" value="1"/>
</dbReference>
<evidence type="ECO:0000256" key="10">
    <source>
        <dbReference type="ARBA" id="ARBA00022833"/>
    </source>
</evidence>
<dbReference type="SUPFAM" id="SSF48371">
    <property type="entry name" value="ARM repeat"/>
    <property type="match status" value="1"/>
</dbReference>
<keyword evidence="7" id="KW-0645">Protease</keyword>
<evidence type="ECO:0000313" key="15">
    <source>
        <dbReference type="Proteomes" id="UP001354989"/>
    </source>
</evidence>
<keyword evidence="8" id="KW-0479">Metal-binding</keyword>
<evidence type="ECO:0000256" key="4">
    <source>
        <dbReference type="ARBA" id="ARBA00012564"/>
    </source>
</evidence>
<dbReference type="PANTHER" id="PTHR11533:SF174">
    <property type="entry name" value="PUROMYCIN-SENSITIVE AMINOPEPTIDASE-RELATED"/>
    <property type="match status" value="1"/>
</dbReference>
<accession>A0ABM7VH89</accession>
<gene>
    <name evidence="14" type="ORF">PEPS_23740</name>
</gene>
<evidence type="ECO:0000259" key="13">
    <source>
        <dbReference type="Pfam" id="PF17900"/>
    </source>
</evidence>
<dbReference type="Proteomes" id="UP001354989">
    <property type="component" value="Chromosome"/>
</dbReference>
<feature type="domain" description="Peptidase M1 membrane alanine aminopeptidase" evidence="12">
    <location>
        <begin position="300"/>
        <end position="505"/>
    </location>
</feature>
<dbReference type="Pfam" id="PF17900">
    <property type="entry name" value="Peptidase_M1_N"/>
    <property type="match status" value="1"/>
</dbReference>
<evidence type="ECO:0000256" key="9">
    <source>
        <dbReference type="ARBA" id="ARBA00022801"/>
    </source>
</evidence>
<keyword evidence="15" id="KW-1185">Reference proteome</keyword>
<comment type="similarity">
    <text evidence="3">Belongs to the peptidase M1 family.</text>
</comment>
<dbReference type="Gene3D" id="1.25.10.10">
    <property type="entry name" value="Leucine-rich Repeat Variant"/>
    <property type="match status" value="1"/>
</dbReference>
<organism evidence="14 15">
    <name type="scientific">Persicobacter psychrovividus</name>
    <dbReference type="NCBI Taxonomy" id="387638"/>
    <lineage>
        <taxon>Bacteria</taxon>
        <taxon>Pseudomonadati</taxon>
        <taxon>Bacteroidota</taxon>
        <taxon>Cytophagia</taxon>
        <taxon>Cytophagales</taxon>
        <taxon>Persicobacteraceae</taxon>
        <taxon>Persicobacter</taxon>
    </lineage>
</organism>
<evidence type="ECO:0000256" key="6">
    <source>
        <dbReference type="ARBA" id="ARBA00022438"/>
    </source>
</evidence>
<name>A0ABM7VH89_9BACT</name>
<evidence type="ECO:0000313" key="14">
    <source>
        <dbReference type="EMBL" id="BDD00094.1"/>
    </source>
</evidence>
<keyword evidence="11" id="KW-0482">Metalloprotease</keyword>
<dbReference type="PROSITE" id="PS51257">
    <property type="entry name" value="PROKAR_LIPOPROTEIN"/>
    <property type="match status" value="1"/>
</dbReference>
<dbReference type="InterPro" id="IPR016024">
    <property type="entry name" value="ARM-type_fold"/>
</dbReference>
<comment type="cofactor">
    <cofactor evidence="2">
        <name>Zn(2+)</name>
        <dbReference type="ChEBI" id="CHEBI:29105"/>
    </cofactor>
</comment>
<evidence type="ECO:0000256" key="1">
    <source>
        <dbReference type="ARBA" id="ARBA00000098"/>
    </source>
</evidence>
<evidence type="ECO:0000259" key="12">
    <source>
        <dbReference type="Pfam" id="PF01433"/>
    </source>
</evidence>
<evidence type="ECO:0000256" key="7">
    <source>
        <dbReference type="ARBA" id="ARBA00022670"/>
    </source>
</evidence>
<dbReference type="EC" id="3.4.11.2" evidence="4"/>
<sequence>MQIKFLQSVPRLLLMVGVFSFGCKSVAPHQSAMPHQADPPALAVQEAPVVLTDTLRKQPRYQAARTKVHDLLHTRLDLSFDWAKKAVIGEAALDLKAHFYDQKEVTLDAVGFTLNWVKLKVGDDWTDVDFDYDSSQLKVTLPRAYGKDELVKLRINYIAHPYDQPSEGSKAIKDDKGLYFINADSSRVGVPQQIWSQGETQSNSRWFPTIDSPNQKSTEEMYLTVDKRYKTLSNGVLIYSRENSDGTRTDYWKMDQPHAPYLFMVAVGDFVKVEDHWKNIPVNYWMERDYAPYAKKIFGNTPEMIEFFSKKLNYPFPWPKYDQIVVRDFVSGAMENTTASVFMDQLNVDSIALKDYNWDYIIAHELFHHWFGDLVTCESWANLPLNEAFANFSEAEWLAHKYGKAEGDYHNYSELQSYLAEAATKQEKLIRYQYKNREDMFDAHSYSKGGLILKMLEDLIGEKAFYQGLNLYLTEHAYKNAEVAQLRLAFEEVTGQDLSWFFNQWFHAAGHPILKVNQTYEAGELVVTMTQTQDFDKTPLYRLPLEVDVWANGQKSIHQVVLEDEQQVFKFSVGAKPDLVLVDPEQHLVGVVKHEKSEKEWTYQYEKAENAIARISALENIDQLQVDSLDIDVQVYHQALKDSVGYIRDWALNHISTSSVKEKEAYLAVVADLAEHDTDNEVRSSAMWVLGEDAAAEYRMLFKRNLSYPSYQVRGTALMGYVRSHPSDANEVVEQFAGEKDLNMVVAVASYYAENSMVDKKGWFEEKIDDSENQELWYLIQYYGELLMNAPEKDQRAGAQRLKNLAINSEDDFTRMVAFQSLNFLSFNGLQEIILEVQSSEKNQKLLKNNGERTEE</sequence>
<dbReference type="InterPro" id="IPR027268">
    <property type="entry name" value="Peptidase_M4/M1_CTD_sf"/>
</dbReference>
<evidence type="ECO:0000256" key="2">
    <source>
        <dbReference type="ARBA" id="ARBA00001947"/>
    </source>
</evidence>
<reference evidence="14 15" key="1">
    <citation type="submission" date="2021-12" db="EMBL/GenBank/DDBJ databases">
        <title>Genome sequencing of bacteria with rrn-lacking chromosome and rrn-plasmid.</title>
        <authorList>
            <person name="Anda M."/>
            <person name="Iwasaki W."/>
        </authorList>
    </citation>
    <scope>NUCLEOTIDE SEQUENCE [LARGE SCALE GENOMIC DNA]</scope>
    <source>
        <strain evidence="14 15">NBRC 101262</strain>
    </source>
</reference>
<feature type="domain" description="Aminopeptidase N-like N-terminal" evidence="13">
    <location>
        <begin position="73"/>
        <end position="262"/>
    </location>
</feature>
<dbReference type="SUPFAM" id="SSF55486">
    <property type="entry name" value="Metalloproteases ('zincins'), catalytic domain"/>
    <property type="match status" value="1"/>
</dbReference>
<dbReference type="Gene3D" id="2.60.40.1730">
    <property type="entry name" value="tricorn interacting facor f3 domain"/>
    <property type="match status" value="1"/>
</dbReference>
<dbReference type="RefSeq" id="WP_338397159.1">
    <property type="nucleotide sequence ID" value="NZ_AP025292.1"/>
</dbReference>
<protein>
    <recommendedName>
        <fullName evidence="5">Aminopeptidase N</fullName>
        <ecNumber evidence="4">3.4.11.2</ecNumber>
    </recommendedName>
</protein>
<evidence type="ECO:0000256" key="11">
    <source>
        <dbReference type="ARBA" id="ARBA00023049"/>
    </source>
</evidence>
<keyword evidence="6" id="KW-0031">Aminopeptidase</keyword>
<evidence type="ECO:0000256" key="8">
    <source>
        <dbReference type="ARBA" id="ARBA00022723"/>
    </source>
</evidence>
<keyword evidence="10" id="KW-0862">Zinc</keyword>
<dbReference type="EMBL" id="AP025292">
    <property type="protein sequence ID" value="BDD00094.1"/>
    <property type="molecule type" value="Genomic_DNA"/>
</dbReference>
<dbReference type="InterPro" id="IPR050344">
    <property type="entry name" value="Peptidase_M1_aminopeptidases"/>
</dbReference>
<evidence type="ECO:0000256" key="5">
    <source>
        <dbReference type="ARBA" id="ARBA00015611"/>
    </source>
</evidence>
<keyword evidence="9" id="KW-0378">Hydrolase</keyword>
<evidence type="ECO:0000256" key="3">
    <source>
        <dbReference type="ARBA" id="ARBA00010136"/>
    </source>
</evidence>
<dbReference type="SUPFAM" id="SSF63737">
    <property type="entry name" value="Leukotriene A4 hydrolase N-terminal domain"/>
    <property type="match status" value="1"/>
</dbReference>
<dbReference type="InterPro" id="IPR001930">
    <property type="entry name" value="Peptidase_M1"/>
</dbReference>
<dbReference type="PANTHER" id="PTHR11533">
    <property type="entry name" value="PROTEASE M1 ZINC METALLOPROTEASE"/>
    <property type="match status" value="1"/>
</dbReference>
<dbReference type="InterPro" id="IPR011989">
    <property type="entry name" value="ARM-like"/>
</dbReference>
<dbReference type="CDD" id="cd09603">
    <property type="entry name" value="M1_APN_like"/>
    <property type="match status" value="1"/>
</dbReference>
<dbReference type="InterPro" id="IPR045357">
    <property type="entry name" value="Aminopeptidase_N-like_N"/>
</dbReference>
<dbReference type="Pfam" id="PF01433">
    <property type="entry name" value="Peptidase_M1"/>
    <property type="match status" value="1"/>
</dbReference>
<dbReference type="InterPro" id="IPR042097">
    <property type="entry name" value="Aminopeptidase_N-like_N_sf"/>
</dbReference>
<comment type="catalytic activity">
    <reaction evidence="1">
        <text>Release of an N-terminal amino acid, Xaa-|-Yaa- from a peptide, amide or arylamide. Xaa is preferably Ala, but may be most amino acids including Pro (slow action). When a terminal hydrophobic residue is followed by a prolyl residue, the two may be released as an intact Xaa-Pro dipeptide.</text>
        <dbReference type="EC" id="3.4.11.2"/>
    </reaction>
</comment>
<dbReference type="PRINTS" id="PR00756">
    <property type="entry name" value="ALADIPTASE"/>
</dbReference>
<proteinExistence type="inferred from homology"/>
<dbReference type="InterPro" id="IPR014782">
    <property type="entry name" value="Peptidase_M1_dom"/>
</dbReference>